<name>A0ACC0YDG4_9ROSI</name>
<evidence type="ECO:0000313" key="2">
    <source>
        <dbReference type="Proteomes" id="UP001163603"/>
    </source>
</evidence>
<gene>
    <name evidence="1" type="ORF">Pint_24244</name>
</gene>
<comment type="caution">
    <text evidence="1">The sequence shown here is derived from an EMBL/GenBank/DDBJ whole genome shotgun (WGS) entry which is preliminary data.</text>
</comment>
<keyword evidence="2" id="KW-1185">Reference proteome</keyword>
<protein>
    <submittedName>
        <fullName evidence="1">Uncharacterized protein</fullName>
    </submittedName>
</protein>
<evidence type="ECO:0000313" key="1">
    <source>
        <dbReference type="EMBL" id="KAJ0034881.1"/>
    </source>
</evidence>
<dbReference type="Proteomes" id="UP001163603">
    <property type="component" value="Chromosome 7"/>
</dbReference>
<sequence length="592" mass="68932">MQVMEKHLVISHHLDFHGSRCPANTKAQQEGIEVLLPYTSKGYSKLVVTGYTWEQNFSFKGCIYLLTEEHNIRVIDVANASSTIERKGSAAKIKTQFYEVAVNINRPRWFSSIMYFVELSGAISLVCRLVNWKQLHDIEVFKVYKLDLCHLEWVKLDDLGDQILFVSSNCSRSFSAKDLGISIANCICFADGCKFPYHNEWEDVYRRLTPPKGSEIGDWGIFKLDNDSEIVTKVTLDELSAAHLLSNQKDYEGVIKLVNEAVKMSRNCTNLRFVEFLFKMKDKKISMDWSSDLPEGILEMISEKLSLSDYIPKSYGECVLSRGCVMGSFEEWLIMVKFHQCPFKISMINPLSGVEIHLPPVDENYRKLIFSKYPGDENCVYMLFTPLWTKLIFWTPGAQDWCEFEADQYYDVTTELYEVRVPHDLPIQDDDDISMPSRYLVELCGEIILVYRYLRRKHDCHSSIRFETYDFKICKLDLSKKAWVALDSLGDYVLFVSRNCSRSILAKELGLGMANCIYFTYEYDETLMHEWEFPQGREGSNQSDWGVFNINKNHSKSFCPIETTLNRWPSTWITVPLWWYFQKKIPFFYVKS</sequence>
<accession>A0ACC0YDG4</accession>
<reference evidence="2" key="1">
    <citation type="journal article" date="2023" name="G3 (Bethesda)">
        <title>Genome assembly and association tests identify interacting loci associated with vigor, precocity, and sex in interspecific pistachio rootstocks.</title>
        <authorList>
            <person name="Palmer W."/>
            <person name="Jacygrad E."/>
            <person name="Sagayaradj S."/>
            <person name="Cavanaugh K."/>
            <person name="Han R."/>
            <person name="Bertier L."/>
            <person name="Beede B."/>
            <person name="Kafkas S."/>
            <person name="Golino D."/>
            <person name="Preece J."/>
            <person name="Michelmore R."/>
        </authorList>
    </citation>
    <scope>NUCLEOTIDE SEQUENCE [LARGE SCALE GENOMIC DNA]</scope>
</reference>
<dbReference type="EMBL" id="CM047742">
    <property type="protein sequence ID" value="KAJ0034881.1"/>
    <property type="molecule type" value="Genomic_DNA"/>
</dbReference>
<proteinExistence type="predicted"/>
<organism evidence="1 2">
    <name type="scientific">Pistacia integerrima</name>
    <dbReference type="NCBI Taxonomy" id="434235"/>
    <lineage>
        <taxon>Eukaryota</taxon>
        <taxon>Viridiplantae</taxon>
        <taxon>Streptophyta</taxon>
        <taxon>Embryophyta</taxon>
        <taxon>Tracheophyta</taxon>
        <taxon>Spermatophyta</taxon>
        <taxon>Magnoliopsida</taxon>
        <taxon>eudicotyledons</taxon>
        <taxon>Gunneridae</taxon>
        <taxon>Pentapetalae</taxon>
        <taxon>rosids</taxon>
        <taxon>malvids</taxon>
        <taxon>Sapindales</taxon>
        <taxon>Anacardiaceae</taxon>
        <taxon>Pistacia</taxon>
    </lineage>
</organism>